<feature type="region of interest" description="Disordered" evidence="2">
    <location>
        <begin position="304"/>
        <end position="324"/>
    </location>
</feature>
<dbReference type="OMA" id="CYIDFPI"/>
<feature type="coiled-coil region" evidence="1">
    <location>
        <begin position="9"/>
        <end position="36"/>
    </location>
</feature>
<evidence type="ECO:0000256" key="2">
    <source>
        <dbReference type="SAM" id="MobiDB-lite"/>
    </source>
</evidence>
<dbReference type="EMBL" id="FN392319">
    <property type="protein sequence ID" value="CAY68569.1"/>
    <property type="molecule type" value="Genomic_DNA"/>
</dbReference>
<keyword evidence="4" id="KW-1185">Reference proteome</keyword>
<sequence length="403" mass="45212">MAGNLKDILSLSRKTARNLKQALDELAEQVINHQRRRPALVRVPINNNLRRKSQQSFLNRRSFHLWTSKYNPYFWRGGRSNVLDQLNREALRYRSSFAKPGFYPSGLYQSTFPQRGSRMFSTCAYSCQQEAVKNLTSAVRALLQSGANFGSQMKQMKHCSQKKKHFSKFSKRLTSSTAAGSGKNAEQAPSGLAEGSAVVFSLERQSHNTELEGILDQETSSILEEEMVQHERHLAIIREEIQRISENLGSLPLIMSGHKIEVFFPNCDTVKCEQLMRDLAITKGVVRRHDSTAEHSSSRSFVPEDCLYSSGSSSPNPLSSTSSKSFDRVSLDYISSRSTSDQTTGSEYTSLSQQYHLVSNYNPVLSSAPGSSRVLELNTPESTMEGSTDLEYLTRDDVLLLNV</sequence>
<feature type="coiled-coil region" evidence="1">
    <location>
        <begin position="220"/>
        <end position="247"/>
    </location>
</feature>
<dbReference type="AlphaFoldDB" id="C4QZ95"/>
<dbReference type="OrthoDB" id="416253at2759"/>
<reference evidence="3 4" key="1">
    <citation type="journal article" date="2009" name="Nat. Biotechnol.">
        <title>Genome sequence of the recombinant protein production host Pichia pastoris.</title>
        <authorList>
            <person name="De Schutter K."/>
            <person name="Lin Y.C."/>
            <person name="Tiels P."/>
            <person name="Van Hecke A."/>
            <person name="Glinka S."/>
            <person name="Weber-Lehmann J."/>
            <person name="Rouze P."/>
            <person name="Van de Peer Y."/>
            <person name="Callewaert N."/>
        </authorList>
    </citation>
    <scope>NUCLEOTIDE SEQUENCE [LARGE SCALE GENOMIC DNA]</scope>
    <source>
        <strain evidence="4">GS115 / ATCC 20864</strain>
    </source>
</reference>
<evidence type="ECO:0000313" key="3">
    <source>
        <dbReference type="EMBL" id="CAY68569.1"/>
    </source>
</evidence>
<feature type="compositionally biased region" description="Low complexity" evidence="2">
    <location>
        <begin position="309"/>
        <end position="324"/>
    </location>
</feature>
<proteinExistence type="predicted"/>
<dbReference type="GO" id="GO:0043248">
    <property type="term" value="P:proteasome assembly"/>
    <property type="evidence" value="ECO:0007669"/>
    <property type="project" value="TreeGrafter"/>
</dbReference>
<dbReference type="KEGG" id="ppa:PAS_FragB_0074"/>
<keyword evidence="1" id="KW-0175">Coiled coil</keyword>
<protein>
    <submittedName>
        <fullName evidence="3">Uncharacterized protein</fullName>
    </submittedName>
</protein>
<dbReference type="InParanoid" id="C4QZ95"/>
<accession>C4QZ95</accession>
<dbReference type="GeneID" id="8197481"/>
<dbReference type="HOGENOM" id="CLU_683547_0_0_1"/>
<dbReference type="RefSeq" id="XP_002490849.1">
    <property type="nucleotide sequence ID" value="XM_002490804.1"/>
</dbReference>
<dbReference type="InterPro" id="IPR038816">
    <property type="entry name" value="Stationary_phase_5"/>
</dbReference>
<organism evidence="3 4">
    <name type="scientific">Komagataella phaffii (strain GS115 / ATCC 20864)</name>
    <name type="common">Yeast</name>
    <name type="synonym">Pichia pastoris</name>
    <dbReference type="NCBI Taxonomy" id="644223"/>
    <lineage>
        <taxon>Eukaryota</taxon>
        <taxon>Fungi</taxon>
        <taxon>Dikarya</taxon>
        <taxon>Ascomycota</taxon>
        <taxon>Saccharomycotina</taxon>
        <taxon>Pichiomycetes</taxon>
        <taxon>Pichiales</taxon>
        <taxon>Pichiaceae</taxon>
        <taxon>Komagataella</taxon>
    </lineage>
</organism>
<name>C4QZ95_KOMPG</name>
<dbReference type="Proteomes" id="UP000000314">
    <property type="component" value="Chromosome 1"/>
</dbReference>
<dbReference type="STRING" id="644223.C4QZ95"/>
<evidence type="ECO:0000313" key="4">
    <source>
        <dbReference type="Proteomes" id="UP000000314"/>
    </source>
</evidence>
<dbReference type="GO" id="GO:0070628">
    <property type="term" value="F:proteasome binding"/>
    <property type="evidence" value="ECO:0007669"/>
    <property type="project" value="InterPro"/>
</dbReference>
<gene>
    <name evidence="3" type="ordered locus">PAS_FragB_0074</name>
</gene>
<evidence type="ECO:0000256" key="1">
    <source>
        <dbReference type="SAM" id="Coils"/>
    </source>
</evidence>
<dbReference type="PANTHER" id="PTHR42342:SF1">
    <property type="entry name" value="STATIONARY PHASE PROTEIN 5"/>
    <property type="match status" value="1"/>
</dbReference>
<dbReference type="PANTHER" id="PTHR42342">
    <property type="entry name" value="STATIONARY PHASE PROTEIN 5"/>
    <property type="match status" value="1"/>
</dbReference>